<dbReference type="Pfam" id="PF08698">
    <property type="entry name" value="Fcf2"/>
    <property type="match status" value="1"/>
</dbReference>
<protein>
    <recommendedName>
        <fullName evidence="4">Fcf2 pre-rRNA processing C-terminal domain-containing protein</fullName>
    </recommendedName>
</protein>
<gene>
    <name evidence="5" type="ORF">SPAPADRAFT_62484</name>
</gene>
<feature type="compositionally biased region" description="Basic residues" evidence="3">
    <location>
        <begin position="200"/>
        <end position="216"/>
    </location>
</feature>
<feature type="region of interest" description="Disordered" evidence="3">
    <location>
        <begin position="197"/>
        <end position="216"/>
    </location>
</feature>
<sequence>MSKEPTILESSETESYHSDKNKTCYTELSLDELFNNLQQETSGKTIAEESDQFTKIETSIKNLPKIESNLEDTLKVVKKKDVIRIYDPVATAVKTDNKEQETDSRWFNMKQPELTPEIKRDLQVIKQRSALDPKRHYKKDKWEIPKYFQMGTIVEGNAEFYSRLKRKQRGTTLVEEILHDDDTKKYFKRKYSEIQSAKTSGKKGHYKNIKKQRKKF</sequence>
<dbReference type="GeneID" id="18874341"/>
<feature type="domain" description="Fcf2 pre-rRNA processing C-terminal" evidence="4">
    <location>
        <begin position="99"/>
        <end position="190"/>
    </location>
</feature>
<evidence type="ECO:0000313" key="5">
    <source>
        <dbReference type="EMBL" id="EGW31876.1"/>
    </source>
</evidence>
<evidence type="ECO:0000256" key="2">
    <source>
        <dbReference type="ARBA" id="ARBA00023242"/>
    </source>
</evidence>
<keyword evidence="2" id="KW-0539">Nucleus</keyword>
<dbReference type="FunCoup" id="G3AS28">
    <property type="interactions" value="378"/>
</dbReference>
<dbReference type="PANTHER" id="PTHR21686">
    <property type="entry name" value="DEOXYNUCLEOTIDYLTRANSFERASE TERMINAL-INTERACTING PROTEIN 2"/>
    <property type="match status" value="1"/>
</dbReference>
<evidence type="ECO:0000256" key="1">
    <source>
        <dbReference type="ARBA" id="ARBA00004604"/>
    </source>
</evidence>
<dbReference type="eggNOG" id="KOG3100">
    <property type="taxonomic scope" value="Eukaryota"/>
</dbReference>
<dbReference type="GO" id="GO:0000472">
    <property type="term" value="P:endonucleolytic cleavage to generate mature 5'-end of SSU-rRNA from (SSU-rRNA, 5.8S rRNA, LSU-rRNA)"/>
    <property type="evidence" value="ECO:0007669"/>
    <property type="project" value="EnsemblFungi"/>
</dbReference>
<dbReference type="OMA" id="RWFNMKQ"/>
<dbReference type="InterPro" id="IPR014810">
    <property type="entry name" value="Fcf2_C"/>
</dbReference>
<dbReference type="GO" id="GO:0000447">
    <property type="term" value="P:endonucleolytic cleavage in ITS1 to separate SSU-rRNA from 5.8S rRNA and LSU-rRNA from tricistronic rRNA transcript (SSU-rRNA, 5.8S rRNA, LSU-rRNA)"/>
    <property type="evidence" value="ECO:0007669"/>
    <property type="project" value="EnsemblFungi"/>
</dbReference>
<reference evidence="5 6" key="1">
    <citation type="journal article" date="2011" name="Proc. Natl. Acad. Sci. U.S.A.">
        <title>Comparative genomics of xylose-fermenting fungi for enhanced biofuel production.</title>
        <authorList>
            <person name="Wohlbach D.J."/>
            <person name="Kuo A."/>
            <person name="Sato T.K."/>
            <person name="Potts K.M."/>
            <person name="Salamov A.A."/>
            <person name="LaButti K.M."/>
            <person name="Sun H."/>
            <person name="Clum A."/>
            <person name="Pangilinan J.L."/>
            <person name="Lindquist E.A."/>
            <person name="Lucas S."/>
            <person name="Lapidus A."/>
            <person name="Jin M."/>
            <person name="Gunawan C."/>
            <person name="Balan V."/>
            <person name="Dale B.E."/>
            <person name="Jeffries T.W."/>
            <person name="Zinkel R."/>
            <person name="Barry K.W."/>
            <person name="Grigoriev I.V."/>
            <person name="Gasch A.P."/>
        </authorList>
    </citation>
    <scope>NUCLEOTIDE SEQUENCE [LARGE SCALE GENOMIC DNA]</scope>
    <source>
        <strain evidence="6">NRRL Y-27907 / 11-Y1</strain>
    </source>
</reference>
<dbReference type="GO" id="GO:0005730">
    <property type="term" value="C:nucleolus"/>
    <property type="evidence" value="ECO:0007669"/>
    <property type="project" value="UniProtKB-SubCell"/>
</dbReference>
<dbReference type="KEGG" id="spaa:SPAPADRAFT_62484"/>
<comment type="subcellular location">
    <subcellularLocation>
        <location evidence="1">Nucleus</location>
        <location evidence="1">Nucleolus</location>
    </subcellularLocation>
</comment>
<dbReference type="GO" id="GO:0000480">
    <property type="term" value="P:endonucleolytic cleavage in 5'-ETS of tricistronic rRNA transcript (SSU-rRNA, 5.8S rRNA, LSU-rRNA)"/>
    <property type="evidence" value="ECO:0007669"/>
    <property type="project" value="EnsemblFungi"/>
</dbReference>
<dbReference type="STRING" id="619300.G3AS28"/>
<dbReference type="PANTHER" id="PTHR21686:SF12">
    <property type="entry name" value="DEOXYNUCLEOTIDYLTRANSFERASE TERMINAL-INTERACTING PROTEIN 2"/>
    <property type="match status" value="1"/>
</dbReference>
<dbReference type="AlphaFoldDB" id="G3AS28"/>
<evidence type="ECO:0000256" key="3">
    <source>
        <dbReference type="SAM" id="MobiDB-lite"/>
    </source>
</evidence>
<dbReference type="EMBL" id="GL996503">
    <property type="protein sequence ID" value="EGW31876.1"/>
    <property type="molecule type" value="Genomic_DNA"/>
</dbReference>
<dbReference type="Proteomes" id="UP000000709">
    <property type="component" value="Unassembled WGS sequence"/>
</dbReference>
<dbReference type="InterPro" id="IPR039883">
    <property type="entry name" value="Fcf2/DNTTIP2"/>
</dbReference>
<evidence type="ECO:0000259" key="4">
    <source>
        <dbReference type="Pfam" id="PF08698"/>
    </source>
</evidence>
<feature type="region of interest" description="Disordered" evidence="3">
    <location>
        <begin position="1"/>
        <end position="21"/>
    </location>
</feature>
<dbReference type="HOGENOM" id="CLU_075129_2_0_1"/>
<proteinExistence type="predicted"/>
<dbReference type="GO" id="GO:0003723">
    <property type="term" value="F:RNA binding"/>
    <property type="evidence" value="ECO:0007669"/>
    <property type="project" value="TreeGrafter"/>
</dbReference>
<dbReference type="InParanoid" id="G3AS28"/>
<accession>G3AS28</accession>
<keyword evidence="6" id="KW-1185">Reference proteome</keyword>
<organism evidence="6">
    <name type="scientific">Spathaspora passalidarum (strain NRRL Y-27907 / 11-Y1)</name>
    <dbReference type="NCBI Taxonomy" id="619300"/>
    <lineage>
        <taxon>Eukaryota</taxon>
        <taxon>Fungi</taxon>
        <taxon>Dikarya</taxon>
        <taxon>Ascomycota</taxon>
        <taxon>Saccharomycotina</taxon>
        <taxon>Pichiomycetes</taxon>
        <taxon>Debaryomycetaceae</taxon>
        <taxon>Spathaspora</taxon>
    </lineage>
</organism>
<evidence type="ECO:0000313" key="6">
    <source>
        <dbReference type="Proteomes" id="UP000000709"/>
    </source>
</evidence>
<name>G3AS28_SPAPN</name>
<dbReference type="RefSeq" id="XP_007376654.1">
    <property type="nucleotide sequence ID" value="XM_007376592.1"/>
</dbReference>